<organism evidence="2 3">
    <name type="scientific">Knoellia locipacati</name>
    <dbReference type="NCBI Taxonomy" id="882824"/>
    <lineage>
        <taxon>Bacteria</taxon>
        <taxon>Bacillati</taxon>
        <taxon>Actinomycetota</taxon>
        <taxon>Actinomycetes</taxon>
        <taxon>Micrococcales</taxon>
        <taxon>Intrasporangiaceae</taxon>
        <taxon>Knoellia</taxon>
    </lineage>
</organism>
<dbReference type="AlphaFoldDB" id="A0A512SXR4"/>
<keyword evidence="3" id="KW-1185">Reference proteome</keyword>
<protein>
    <submittedName>
        <fullName evidence="2">Uncharacterized protein</fullName>
    </submittedName>
</protein>
<reference evidence="2 3" key="1">
    <citation type="submission" date="2019-07" db="EMBL/GenBank/DDBJ databases">
        <title>Whole genome shotgun sequence of Knoellia locipacati NBRC 109775.</title>
        <authorList>
            <person name="Hosoyama A."/>
            <person name="Uohara A."/>
            <person name="Ohji S."/>
            <person name="Ichikawa N."/>
        </authorList>
    </citation>
    <scope>NUCLEOTIDE SEQUENCE [LARGE SCALE GENOMIC DNA]</scope>
    <source>
        <strain evidence="2 3">NBRC 109775</strain>
    </source>
</reference>
<proteinExistence type="predicted"/>
<dbReference type="EMBL" id="BKBA01000003">
    <property type="protein sequence ID" value="GEQ12704.1"/>
    <property type="molecule type" value="Genomic_DNA"/>
</dbReference>
<dbReference type="Proteomes" id="UP000321793">
    <property type="component" value="Unassembled WGS sequence"/>
</dbReference>
<evidence type="ECO:0000313" key="2">
    <source>
        <dbReference type="EMBL" id="GEQ12704.1"/>
    </source>
</evidence>
<evidence type="ECO:0000313" key="3">
    <source>
        <dbReference type="Proteomes" id="UP000321793"/>
    </source>
</evidence>
<dbReference type="OrthoDB" id="4843495at2"/>
<sequence length="173" mass="17265">MTTAAQTTPRHRLRAVLGAAVLGTTLLGGCAVFNPQQTDYAYQAADGVNVTFGDLDVRGLAVIADTKGAPGVLIGQLVNTSDDDLDVSLASEGSQPTQVTVPRHGSLSLGEDGESVTLSSVSAAPGDVLNVQVSTAATGQNIATVPVLPALGYYKDMTPAPAASPSASASASG</sequence>
<gene>
    <name evidence="2" type="ORF">KLO01_07510</name>
</gene>
<name>A0A512SXR4_9MICO</name>
<feature type="region of interest" description="Disordered" evidence="1">
    <location>
        <begin position="92"/>
        <end position="112"/>
    </location>
</feature>
<evidence type="ECO:0000256" key="1">
    <source>
        <dbReference type="SAM" id="MobiDB-lite"/>
    </source>
</evidence>
<dbReference type="RefSeq" id="WP_147062217.1">
    <property type="nucleotide sequence ID" value="NZ_BAABDN010000001.1"/>
</dbReference>
<comment type="caution">
    <text evidence="2">The sequence shown here is derived from an EMBL/GenBank/DDBJ whole genome shotgun (WGS) entry which is preliminary data.</text>
</comment>
<accession>A0A512SXR4</accession>